<keyword evidence="6" id="KW-1185">Reference proteome</keyword>
<name>A0A6A6WDP0_9PEZI</name>
<dbReference type="GeneID" id="54487695"/>
<evidence type="ECO:0000313" key="6">
    <source>
        <dbReference type="Proteomes" id="UP000799437"/>
    </source>
</evidence>
<proteinExistence type="predicted"/>
<dbReference type="Pfam" id="PF12796">
    <property type="entry name" value="Ank_2"/>
    <property type="match status" value="2"/>
</dbReference>
<dbReference type="InterPro" id="IPR036770">
    <property type="entry name" value="Ankyrin_rpt-contain_sf"/>
</dbReference>
<dbReference type="PANTHER" id="PTHR24173:SF74">
    <property type="entry name" value="ANKYRIN REPEAT DOMAIN-CONTAINING PROTEIN 16"/>
    <property type="match status" value="1"/>
</dbReference>
<evidence type="ECO:0000256" key="4">
    <source>
        <dbReference type="SAM" id="MobiDB-lite"/>
    </source>
</evidence>
<dbReference type="PROSITE" id="PS50297">
    <property type="entry name" value="ANK_REP_REGION"/>
    <property type="match status" value="1"/>
</dbReference>
<dbReference type="RefSeq" id="XP_033602625.1">
    <property type="nucleotide sequence ID" value="XM_033746641.1"/>
</dbReference>
<dbReference type="PROSITE" id="PS50088">
    <property type="entry name" value="ANK_REPEAT"/>
    <property type="match status" value="1"/>
</dbReference>
<dbReference type="InterPro" id="IPR002110">
    <property type="entry name" value="Ankyrin_rpt"/>
</dbReference>
<dbReference type="AlphaFoldDB" id="A0A6A6WDP0"/>
<feature type="compositionally biased region" description="Gly residues" evidence="4">
    <location>
        <begin position="224"/>
        <end position="238"/>
    </location>
</feature>
<keyword evidence="1" id="KW-0677">Repeat</keyword>
<evidence type="ECO:0000313" key="5">
    <source>
        <dbReference type="EMBL" id="KAF2760174.1"/>
    </source>
</evidence>
<dbReference type="SUPFAM" id="SSF48403">
    <property type="entry name" value="Ankyrin repeat"/>
    <property type="match status" value="1"/>
</dbReference>
<dbReference type="EMBL" id="ML996568">
    <property type="protein sequence ID" value="KAF2760174.1"/>
    <property type="molecule type" value="Genomic_DNA"/>
</dbReference>
<dbReference type="SMART" id="SM00248">
    <property type="entry name" value="ANK"/>
    <property type="match status" value="3"/>
</dbReference>
<organism evidence="5 6">
    <name type="scientific">Pseudovirgaria hyperparasitica</name>
    <dbReference type="NCBI Taxonomy" id="470096"/>
    <lineage>
        <taxon>Eukaryota</taxon>
        <taxon>Fungi</taxon>
        <taxon>Dikarya</taxon>
        <taxon>Ascomycota</taxon>
        <taxon>Pezizomycotina</taxon>
        <taxon>Dothideomycetes</taxon>
        <taxon>Dothideomycetes incertae sedis</taxon>
        <taxon>Acrospermales</taxon>
        <taxon>Acrospermaceae</taxon>
        <taxon>Pseudovirgaria</taxon>
    </lineage>
</organism>
<dbReference type="OrthoDB" id="823504at2759"/>
<evidence type="ECO:0000256" key="2">
    <source>
        <dbReference type="ARBA" id="ARBA00023043"/>
    </source>
</evidence>
<feature type="repeat" description="ANK" evidence="3">
    <location>
        <begin position="156"/>
        <end position="188"/>
    </location>
</feature>
<gene>
    <name evidence="5" type="ORF">EJ05DRAFT_498140</name>
</gene>
<keyword evidence="2 3" id="KW-0040">ANK repeat</keyword>
<reference evidence="5" key="1">
    <citation type="journal article" date="2020" name="Stud. Mycol.">
        <title>101 Dothideomycetes genomes: a test case for predicting lifestyles and emergence of pathogens.</title>
        <authorList>
            <person name="Haridas S."/>
            <person name="Albert R."/>
            <person name="Binder M."/>
            <person name="Bloem J."/>
            <person name="Labutti K."/>
            <person name="Salamov A."/>
            <person name="Andreopoulos B."/>
            <person name="Baker S."/>
            <person name="Barry K."/>
            <person name="Bills G."/>
            <person name="Bluhm B."/>
            <person name="Cannon C."/>
            <person name="Castanera R."/>
            <person name="Culley D."/>
            <person name="Daum C."/>
            <person name="Ezra D."/>
            <person name="Gonzalez J."/>
            <person name="Henrissat B."/>
            <person name="Kuo A."/>
            <person name="Liang C."/>
            <person name="Lipzen A."/>
            <person name="Lutzoni F."/>
            <person name="Magnuson J."/>
            <person name="Mondo S."/>
            <person name="Nolan M."/>
            <person name="Ohm R."/>
            <person name="Pangilinan J."/>
            <person name="Park H.-J."/>
            <person name="Ramirez L."/>
            <person name="Alfaro M."/>
            <person name="Sun H."/>
            <person name="Tritt A."/>
            <person name="Yoshinaga Y."/>
            <person name="Zwiers L.-H."/>
            <person name="Turgeon B."/>
            <person name="Goodwin S."/>
            <person name="Spatafora J."/>
            <person name="Crous P."/>
            <person name="Grigoriev I."/>
        </authorList>
    </citation>
    <scope>NUCLEOTIDE SEQUENCE</scope>
    <source>
        <strain evidence="5">CBS 121739</strain>
    </source>
</reference>
<dbReference type="PANTHER" id="PTHR24173">
    <property type="entry name" value="ANKYRIN REPEAT CONTAINING"/>
    <property type="match status" value="1"/>
</dbReference>
<feature type="region of interest" description="Disordered" evidence="4">
    <location>
        <begin position="224"/>
        <end position="249"/>
    </location>
</feature>
<evidence type="ECO:0000256" key="3">
    <source>
        <dbReference type="PROSITE-ProRule" id="PRU00023"/>
    </source>
</evidence>
<dbReference type="Gene3D" id="1.25.40.20">
    <property type="entry name" value="Ankyrin repeat-containing domain"/>
    <property type="match status" value="1"/>
</dbReference>
<accession>A0A6A6WDP0</accession>
<evidence type="ECO:0000256" key="1">
    <source>
        <dbReference type="ARBA" id="ARBA00022737"/>
    </source>
</evidence>
<dbReference type="Proteomes" id="UP000799437">
    <property type="component" value="Unassembled WGS sequence"/>
</dbReference>
<sequence>MASRIDVSRRLRRAIILNDLTLVQRIVRNNPHALQNPDFDEKSNTSLHLAAKEGFLEIATDTVLTYLHQRFLIKAGHENAGISRNADWDTPLMLAAQNQHVSVGELLVRAFPRCVPWTNKAGMDALMLSARAGTTALLPTLLTSPSPSSVHLADRSGNTALHHASAAGELKAVRLLLQFGASPVAQNAFSWTPIAYSATAAAEQYFKTLVAEIEAAQKKDQLLAGGGTGGGGGNGGAHHGMNRRPGGGGGVRLVTSEDVLGRAVDDGSILPAPPRVEWSPVEQRRAMTPTTGRSEWIGAAGQRVVNNMQQMQSGLRARAHSGD</sequence>
<protein>
    <submittedName>
        <fullName evidence="5">Ankyrin</fullName>
    </submittedName>
</protein>